<comment type="similarity">
    <text evidence="1">Belongs to the UPF0213 family.</text>
</comment>
<dbReference type="Gene3D" id="3.40.1440.10">
    <property type="entry name" value="GIY-YIG endonuclease"/>
    <property type="match status" value="1"/>
</dbReference>
<dbReference type="EMBL" id="QGGB01000010">
    <property type="protein sequence ID" value="PWN05460.1"/>
    <property type="molecule type" value="Genomic_DNA"/>
</dbReference>
<dbReference type="InterPro" id="IPR035901">
    <property type="entry name" value="GIY-YIG_endonuc_sf"/>
</dbReference>
<dbReference type="SUPFAM" id="SSF82771">
    <property type="entry name" value="GIY-YIG endonuclease"/>
    <property type="match status" value="1"/>
</dbReference>
<name>A0A316TM35_9BACT</name>
<protein>
    <submittedName>
        <fullName evidence="3">Endonuclease</fullName>
    </submittedName>
</protein>
<reference evidence="3 4" key="1">
    <citation type="submission" date="2018-05" db="EMBL/GenBank/DDBJ databases">
        <title>Rhodohalobacter halophilus gen. nov., sp. nov., a moderately halophilic member of the family Balneolaceae.</title>
        <authorList>
            <person name="Liu Z.-W."/>
        </authorList>
    </citation>
    <scope>NUCLEOTIDE SEQUENCE [LARGE SCALE GENOMIC DNA]</scope>
    <source>
        <strain evidence="3 4">8A47</strain>
    </source>
</reference>
<keyword evidence="3" id="KW-0255">Endonuclease</keyword>
<accession>A0A316TM35</accession>
<dbReference type="Proteomes" id="UP000245533">
    <property type="component" value="Unassembled WGS sequence"/>
</dbReference>
<dbReference type="OrthoDB" id="1495241at2"/>
<dbReference type="GO" id="GO:0004519">
    <property type="term" value="F:endonuclease activity"/>
    <property type="evidence" value="ECO:0007669"/>
    <property type="project" value="UniProtKB-KW"/>
</dbReference>
<dbReference type="RefSeq" id="WP_109648015.1">
    <property type="nucleotide sequence ID" value="NZ_QGGB01000010.1"/>
</dbReference>
<evidence type="ECO:0000259" key="2">
    <source>
        <dbReference type="PROSITE" id="PS50164"/>
    </source>
</evidence>
<feature type="domain" description="GIY-YIG" evidence="2">
    <location>
        <begin position="5"/>
        <end position="81"/>
    </location>
</feature>
<evidence type="ECO:0000313" key="4">
    <source>
        <dbReference type="Proteomes" id="UP000245533"/>
    </source>
</evidence>
<keyword evidence="3" id="KW-0378">Hydrolase</keyword>
<proteinExistence type="inferred from homology"/>
<evidence type="ECO:0000313" key="3">
    <source>
        <dbReference type="EMBL" id="PWN05460.1"/>
    </source>
</evidence>
<dbReference type="PANTHER" id="PTHR34477">
    <property type="entry name" value="UPF0213 PROTEIN YHBQ"/>
    <property type="match status" value="1"/>
</dbReference>
<dbReference type="CDD" id="cd10448">
    <property type="entry name" value="GIY-YIG_unchar_3"/>
    <property type="match status" value="1"/>
</dbReference>
<dbReference type="PANTHER" id="PTHR34477:SF5">
    <property type="entry name" value="BSL5627 PROTEIN"/>
    <property type="match status" value="1"/>
</dbReference>
<dbReference type="InterPro" id="IPR000305">
    <property type="entry name" value="GIY-YIG_endonuc"/>
</dbReference>
<gene>
    <name evidence="3" type="ORF">DDZ15_15460</name>
</gene>
<sequence>MNRIKSYNVYIMTNAHHTVLYTGMTGRSLKRTAEHKSMQMPGFTSRYKVTKLVHWESYADVHEAIAREKQIKRWSREKKIALIEKYNPEWRDLYDELLLKRK</sequence>
<dbReference type="AlphaFoldDB" id="A0A316TM35"/>
<organism evidence="3 4">
    <name type="scientific">Rhodohalobacter mucosus</name>
    <dbReference type="NCBI Taxonomy" id="2079485"/>
    <lineage>
        <taxon>Bacteria</taxon>
        <taxon>Pseudomonadati</taxon>
        <taxon>Balneolota</taxon>
        <taxon>Balneolia</taxon>
        <taxon>Balneolales</taxon>
        <taxon>Balneolaceae</taxon>
        <taxon>Rhodohalobacter</taxon>
    </lineage>
</organism>
<comment type="caution">
    <text evidence="3">The sequence shown here is derived from an EMBL/GenBank/DDBJ whole genome shotgun (WGS) entry which is preliminary data.</text>
</comment>
<dbReference type="Pfam" id="PF01541">
    <property type="entry name" value="GIY-YIG"/>
    <property type="match status" value="1"/>
</dbReference>
<keyword evidence="3" id="KW-0540">Nuclease</keyword>
<dbReference type="InterPro" id="IPR050190">
    <property type="entry name" value="UPF0213_domain"/>
</dbReference>
<dbReference type="PROSITE" id="PS50164">
    <property type="entry name" value="GIY_YIG"/>
    <property type="match status" value="1"/>
</dbReference>
<keyword evidence="4" id="KW-1185">Reference proteome</keyword>
<evidence type="ECO:0000256" key="1">
    <source>
        <dbReference type="ARBA" id="ARBA00007435"/>
    </source>
</evidence>